<dbReference type="Pfam" id="PF07470">
    <property type="entry name" value="Glyco_hydro_88"/>
    <property type="match status" value="1"/>
</dbReference>
<dbReference type="PANTHER" id="PTHR41814:SF1">
    <property type="entry name" value="CELLULASE"/>
    <property type="match status" value="1"/>
</dbReference>
<proteinExistence type="predicted"/>
<reference evidence="3" key="1">
    <citation type="submission" date="2020-05" db="EMBL/GenBank/DDBJ databases">
        <title>Mycena genomes resolve the evolution of fungal bioluminescence.</title>
        <authorList>
            <person name="Tsai I.J."/>
        </authorList>
    </citation>
    <scope>NUCLEOTIDE SEQUENCE</scope>
    <source>
        <strain evidence="3">171206Taipei</strain>
    </source>
</reference>
<dbReference type="OrthoDB" id="4138492at2759"/>
<dbReference type="InterPro" id="IPR010905">
    <property type="entry name" value="Glyco_hydro_88"/>
</dbReference>
<dbReference type="RefSeq" id="XP_037226537.1">
    <property type="nucleotide sequence ID" value="XM_037358627.1"/>
</dbReference>
<comment type="caution">
    <text evidence="3">The sequence shown here is derived from an EMBL/GenBank/DDBJ whole genome shotgun (WGS) entry which is preliminary data.</text>
</comment>
<dbReference type="GO" id="GO:0016787">
    <property type="term" value="F:hydrolase activity"/>
    <property type="evidence" value="ECO:0007669"/>
    <property type="project" value="UniProtKB-KW"/>
</dbReference>
<evidence type="ECO:0000313" key="4">
    <source>
        <dbReference type="Proteomes" id="UP000636479"/>
    </source>
</evidence>
<name>A0A8H6WF87_9AGAR</name>
<dbReference type="SUPFAM" id="SSF48208">
    <property type="entry name" value="Six-hairpin glycosidases"/>
    <property type="match status" value="1"/>
</dbReference>
<protein>
    <recommendedName>
        <fullName evidence="5">Six-hairpin glycosidase</fullName>
    </recommendedName>
</protein>
<evidence type="ECO:0000256" key="1">
    <source>
        <dbReference type="ARBA" id="ARBA00022801"/>
    </source>
</evidence>
<evidence type="ECO:0008006" key="5">
    <source>
        <dbReference type="Google" id="ProtNLM"/>
    </source>
</evidence>
<feature type="signal peptide" evidence="2">
    <location>
        <begin position="1"/>
        <end position="19"/>
    </location>
</feature>
<feature type="chain" id="PRO_5034053901" description="Six-hairpin glycosidase" evidence="2">
    <location>
        <begin position="20"/>
        <end position="413"/>
    </location>
</feature>
<evidence type="ECO:0000256" key="2">
    <source>
        <dbReference type="SAM" id="SignalP"/>
    </source>
</evidence>
<dbReference type="GeneID" id="59341143"/>
<keyword evidence="4" id="KW-1185">Reference proteome</keyword>
<dbReference type="GO" id="GO:0005975">
    <property type="term" value="P:carbohydrate metabolic process"/>
    <property type="evidence" value="ECO:0007669"/>
    <property type="project" value="InterPro"/>
</dbReference>
<dbReference type="AlphaFoldDB" id="A0A8H6WF87"/>
<dbReference type="Gene3D" id="1.50.10.10">
    <property type="match status" value="1"/>
</dbReference>
<dbReference type="InterPro" id="IPR008928">
    <property type="entry name" value="6-hairpin_glycosidase_sf"/>
</dbReference>
<dbReference type="EMBL" id="JACAZF010000001">
    <property type="protein sequence ID" value="KAF7316514.1"/>
    <property type="molecule type" value="Genomic_DNA"/>
</dbReference>
<dbReference type="PANTHER" id="PTHR41814">
    <property type="entry name" value="EXPRESSED PROTEIN"/>
    <property type="match status" value="1"/>
</dbReference>
<gene>
    <name evidence="3" type="ORF">MIND_00170600</name>
</gene>
<dbReference type="InterPro" id="IPR012341">
    <property type="entry name" value="6hp_glycosidase-like_sf"/>
</dbReference>
<keyword evidence="2" id="KW-0732">Signal</keyword>
<sequence length="413" mass="43643">MSSSPSVAGLLHFISAGVGTVLTNASSRALQNPFPFDPGFNIAAVATLAQALPTHSWEYGTAAQMLLETHNPAYSVFGPNPFPVPILNASTIPALSYAQAHISLGGQNGLSNGDGSVGDPASLGVSAVMLAKTLDGYKDACQKEINYILSASPRWPNGAISHRASVPELWADFMYMAPPFIAYLGADTNNLTLLETAYRQSGLYREVLLLGTNSTSPAPLVNASVSNTKWRHIVGPESADAGFWSTGNAWAAAGMARVLATITKAPITANATWKAAAVQDLTGWIKEIVDGARLSPPAADGLLRNYLDDTNDSGLGFGEISGSSMLASVVYRMVVLAPKAFPAKTYLPFADGLRGALAKNQHITSNGTATPAVNPLWWKDTKPWTAGSPEGQSFVVLMYAAWRDCIWLKVCSV</sequence>
<evidence type="ECO:0000313" key="3">
    <source>
        <dbReference type="EMBL" id="KAF7316514.1"/>
    </source>
</evidence>
<dbReference type="Proteomes" id="UP000636479">
    <property type="component" value="Unassembled WGS sequence"/>
</dbReference>
<keyword evidence="1" id="KW-0378">Hydrolase</keyword>
<organism evidence="3 4">
    <name type="scientific">Mycena indigotica</name>
    <dbReference type="NCBI Taxonomy" id="2126181"/>
    <lineage>
        <taxon>Eukaryota</taxon>
        <taxon>Fungi</taxon>
        <taxon>Dikarya</taxon>
        <taxon>Basidiomycota</taxon>
        <taxon>Agaricomycotina</taxon>
        <taxon>Agaricomycetes</taxon>
        <taxon>Agaricomycetidae</taxon>
        <taxon>Agaricales</taxon>
        <taxon>Marasmiineae</taxon>
        <taxon>Mycenaceae</taxon>
        <taxon>Mycena</taxon>
    </lineage>
</organism>
<accession>A0A8H6WF87</accession>